<dbReference type="InParanoid" id="A0A554NBN9"/>
<protein>
    <recommendedName>
        <fullName evidence="6">Cytochrome c-552/DMSO reductase-like haem-binding domain-containing protein</fullName>
    </recommendedName>
</protein>
<accession>A0A554NBN9</accession>
<dbReference type="Proteomes" id="UP000319894">
    <property type="component" value="Unassembled WGS sequence"/>
</dbReference>
<name>A0A554NBN9_9EURY</name>
<feature type="domain" description="Cytochrome c-552/DMSO reductase-like haem-binding" evidence="6">
    <location>
        <begin position="2"/>
        <end position="162"/>
    </location>
</feature>
<evidence type="ECO:0000256" key="4">
    <source>
        <dbReference type="ARBA" id="ARBA00022982"/>
    </source>
</evidence>
<dbReference type="GO" id="GO:0046872">
    <property type="term" value="F:metal ion binding"/>
    <property type="evidence" value="ECO:0007669"/>
    <property type="project" value="UniProtKB-KW"/>
</dbReference>
<dbReference type="Pfam" id="PF09459">
    <property type="entry name" value="EB_dh"/>
    <property type="match status" value="1"/>
</dbReference>
<evidence type="ECO:0000313" key="7">
    <source>
        <dbReference type="EMBL" id="TSD14794.1"/>
    </source>
</evidence>
<evidence type="ECO:0000256" key="5">
    <source>
        <dbReference type="ARBA" id="ARBA00023004"/>
    </source>
</evidence>
<evidence type="ECO:0000256" key="3">
    <source>
        <dbReference type="ARBA" id="ARBA00022723"/>
    </source>
</evidence>
<keyword evidence="8" id="KW-1185">Reference proteome</keyword>
<proteinExistence type="predicted"/>
<keyword evidence="1" id="KW-0813">Transport</keyword>
<evidence type="ECO:0000313" key="8">
    <source>
        <dbReference type="Proteomes" id="UP000319894"/>
    </source>
</evidence>
<keyword evidence="5" id="KW-0408">Iron</keyword>
<dbReference type="GO" id="GO:0020037">
    <property type="term" value="F:heme binding"/>
    <property type="evidence" value="ECO:0007669"/>
    <property type="project" value="InterPro"/>
</dbReference>
<evidence type="ECO:0000256" key="2">
    <source>
        <dbReference type="ARBA" id="ARBA00022617"/>
    </source>
</evidence>
<organism evidence="7 8">
    <name type="scientific">Haloglomus irregulare</name>
    <dbReference type="NCBI Taxonomy" id="2234134"/>
    <lineage>
        <taxon>Archaea</taxon>
        <taxon>Methanobacteriati</taxon>
        <taxon>Methanobacteriota</taxon>
        <taxon>Stenosarchaea group</taxon>
        <taxon>Halobacteria</taxon>
        <taxon>Halobacteriales</taxon>
        <taxon>Natronomonadaceae</taxon>
        <taxon>Haloglomus</taxon>
    </lineage>
</organism>
<keyword evidence="4" id="KW-0249">Electron transport</keyword>
<gene>
    <name evidence="7" type="ORF">DP107_07450</name>
</gene>
<evidence type="ECO:0000256" key="1">
    <source>
        <dbReference type="ARBA" id="ARBA00022448"/>
    </source>
</evidence>
<comment type="caution">
    <text evidence="7">The sequence shown here is derived from an EMBL/GenBank/DDBJ whole genome shotgun (WGS) entry which is preliminary data.</text>
</comment>
<reference evidence="7 8" key="1">
    <citation type="submission" date="2018-06" db="EMBL/GenBank/DDBJ databases">
        <title>Natronomonas sp. F16-60 a new haloarchaeon isolated from a solar saltern of Isla Cristina, Huelva, Spain.</title>
        <authorList>
            <person name="Duran-Viseras A."/>
            <person name="Sanchez-Porro C."/>
            <person name="Ventosa A."/>
        </authorList>
    </citation>
    <scope>NUCLEOTIDE SEQUENCE [LARGE SCALE GENOMIC DNA]</scope>
    <source>
        <strain evidence="7 8">F16-60</strain>
    </source>
</reference>
<keyword evidence="2" id="KW-0349">Heme</keyword>
<dbReference type="InterPro" id="IPR019020">
    <property type="entry name" value="Cyt-c552/DMSO_Rdtase_haem-bd"/>
</dbReference>
<keyword evidence="3" id="KW-0479">Metal-binding</keyword>
<evidence type="ECO:0000259" key="6">
    <source>
        <dbReference type="Pfam" id="PF09459"/>
    </source>
</evidence>
<dbReference type="EMBL" id="QMDX01000003">
    <property type="protein sequence ID" value="TSD14794.1"/>
    <property type="molecule type" value="Genomic_DNA"/>
</dbReference>
<dbReference type="Gene3D" id="2.60.40.1190">
    <property type="match status" value="1"/>
</dbReference>
<dbReference type="AlphaFoldDB" id="A0A554NBN9"/>
<sequence>MWRAHRSDPLGYGTDHHVLDYRHTDAGRDSYTTQGWDPERGPELMSDPAVVAGGALDYQAALDGTYPPQGTGAYALTPEVTVPYDPAVAEREGAMIPRRPLHEPHGSAADWGASGRWADATWTVEMRRALRTDHPGDTTRLRPGGVYDWAPAVHAGAGQRWHWVGSPHRLGLGTEPTSPAERYADRATITATRVPDAGRVDWNAVPEHTRTLVFPGVTAWRDLVTDHSRAAAVRELDVTIWELHDVDP</sequence>